<gene>
    <name evidence="1" type="ORF">S03H2_23832</name>
</gene>
<dbReference type="AlphaFoldDB" id="X1GJ56"/>
<accession>X1GJ56</accession>
<feature type="non-terminal residue" evidence="1">
    <location>
        <position position="216"/>
    </location>
</feature>
<organism evidence="1">
    <name type="scientific">marine sediment metagenome</name>
    <dbReference type="NCBI Taxonomy" id="412755"/>
    <lineage>
        <taxon>unclassified sequences</taxon>
        <taxon>metagenomes</taxon>
        <taxon>ecological metagenomes</taxon>
    </lineage>
</organism>
<protein>
    <submittedName>
        <fullName evidence="1">Uncharacterized protein</fullName>
    </submittedName>
</protein>
<dbReference type="EMBL" id="BARU01013095">
    <property type="protein sequence ID" value="GAH33013.1"/>
    <property type="molecule type" value="Genomic_DNA"/>
</dbReference>
<feature type="non-terminal residue" evidence="1">
    <location>
        <position position="1"/>
    </location>
</feature>
<comment type="caution">
    <text evidence="1">The sequence shown here is derived from an EMBL/GenBank/DDBJ whole genome shotgun (WGS) entry which is preliminary data.</text>
</comment>
<evidence type="ECO:0000313" key="1">
    <source>
        <dbReference type="EMBL" id="GAH33013.1"/>
    </source>
</evidence>
<name>X1GJ56_9ZZZZ</name>
<sequence length="216" mass="23691">ILLLYGHPRPASHRLEVATIDALPSLEIIRGFKGILDFYVRRGTVCVRAWPKYRPARQTAASLAAALVFGAIVKSYGLLGDAPLEAYREDALDQTRTARDIMVTGAYGNLHEASMSDFLTLLQESRDFLSDLTALLEALHSVNTDEIVVRTEHSVLPDGASTFARQTSILARLTEIADLQDALQSKALDRLLVRGQDQLFSFHSVLATETIALISG</sequence>
<reference evidence="1" key="1">
    <citation type="journal article" date="2014" name="Front. Microbiol.">
        <title>High frequency of phylogenetically diverse reductive dehalogenase-homologous genes in deep subseafloor sedimentary metagenomes.</title>
        <authorList>
            <person name="Kawai M."/>
            <person name="Futagami T."/>
            <person name="Toyoda A."/>
            <person name="Takaki Y."/>
            <person name="Nishi S."/>
            <person name="Hori S."/>
            <person name="Arai W."/>
            <person name="Tsubouchi T."/>
            <person name="Morono Y."/>
            <person name="Uchiyama I."/>
            <person name="Ito T."/>
            <person name="Fujiyama A."/>
            <person name="Inagaki F."/>
            <person name="Takami H."/>
        </authorList>
    </citation>
    <scope>NUCLEOTIDE SEQUENCE</scope>
    <source>
        <strain evidence="1">Expedition CK06-06</strain>
    </source>
</reference>
<proteinExistence type="predicted"/>